<dbReference type="SUPFAM" id="SSF52540">
    <property type="entry name" value="P-loop containing nucleoside triphosphate hydrolases"/>
    <property type="match status" value="1"/>
</dbReference>
<reference evidence="1 2" key="1">
    <citation type="submission" date="2022-08" db="EMBL/GenBank/DDBJ databases">
        <title>Polyphasic taxonomy analysis of Qipengyuania sp.RS5-5.</title>
        <authorList>
            <person name="Xamxidin M."/>
            <person name="Wu M."/>
        </authorList>
    </citation>
    <scope>NUCLEOTIDE SEQUENCE [LARGE SCALE GENOMIC DNA]</scope>
    <source>
        <strain evidence="1 2">RS5-5</strain>
    </source>
</reference>
<keyword evidence="2" id="KW-1185">Reference proteome</keyword>
<comment type="caution">
    <text evidence="1">The sequence shown here is derived from an EMBL/GenBank/DDBJ whole genome shotgun (WGS) entry which is preliminary data.</text>
</comment>
<dbReference type="GO" id="GO:0005524">
    <property type="term" value="F:ATP binding"/>
    <property type="evidence" value="ECO:0007669"/>
    <property type="project" value="UniProtKB-KW"/>
</dbReference>
<accession>A0ABT1XVK9</accession>
<proteinExistence type="predicted"/>
<dbReference type="InterPro" id="IPR027417">
    <property type="entry name" value="P-loop_NTPase"/>
</dbReference>
<dbReference type="PANTHER" id="PTHR42935:SF1">
    <property type="entry name" value="SLR0930 PROTEIN"/>
    <property type="match status" value="1"/>
</dbReference>
<dbReference type="RefSeq" id="WP_257596261.1">
    <property type="nucleotide sequence ID" value="NZ_JANKHH010000005.1"/>
</dbReference>
<keyword evidence="1" id="KW-0547">Nucleotide-binding</keyword>
<organism evidence="1 2">
    <name type="scientific">Parerythrobacter lacustris</name>
    <dbReference type="NCBI Taxonomy" id="2969984"/>
    <lineage>
        <taxon>Bacteria</taxon>
        <taxon>Pseudomonadati</taxon>
        <taxon>Pseudomonadota</taxon>
        <taxon>Alphaproteobacteria</taxon>
        <taxon>Sphingomonadales</taxon>
        <taxon>Erythrobacteraceae</taxon>
        <taxon>Parerythrobacter</taxon>
    </lineage>
</organism>
<sequence length="255" mass="27678">MNSARATDWSSAPAYVWDGTAARSIDAIIAPPLELLSGIDAQKERVLANVSRHAQGIAAHDILLWGSRGMGKSALIRSAVAHLGAGKLALVQLSADRLESLPALFVELRDIDRRFWLFVDDLGFAPGDLAGPRRLRSLLEGGVEARPENIRLGVTTNHRSILPRELDSGHSPRHERDAADDELALADRFGLVLGFHACDQDTYLGIVAGYAQYFGLDITPEGALLWAKQRGARSGRVAWQFIVESAGREGMRLPG</sequence>
<keyword evidence="1" id="KW-0067">ATP-binding</keyword>
<dbReference type="PANTHER" id="PTHR42935">
    <property type="entry name" value="SLR0930 PROTEIN"/>
    <property type="match status" value="1"/>
</dbReference>
<dbReference type="Proteomes" id="UP001206067">
    <property type="component" value="Unassembled WGS sequence"/>
</dbReference>
<dbReference type="EMBL" id="JANKHH010000005">
    <property type="protein sequence ID" value="MCR2834452.1"/>
    <property type="molecule type" value="Genomic_DNA"/>
</dbReference>
<gene>
    <name evidence="1" type="ORF">NSO95_10885</name>
</gene>
<evidence type="ECO:0000313" key="1">
    <source>
        <dbReference type="EMBL" id="MCR2834452.1"/>
    </source>
</evidence>
<dbReference type="InterPro" id="IPR008533">
    <property type="entry name" value="DUF815"/>
</dbReference>
<name>A0ABT1XVK9_9SPHN</name>
<protein>
    <submittedName>
        <fullName evidence="1">ATP-binding protein</fullName>
    </submittedName>
</protein>
<dbReference type="Pfam" id="PF05673">
    <property type="entry name" value="DUF815"/>
    <property type="match status" value="1"/>
</dbReference>
<evidence type="ECO:0000313" key="2">
    <source>
        <dbReference type="Proteomes" id="UP001206067"/>
    </source>
</evidence>